<keyword evidence="1" id="KW-0472">Membrane</keyword>
<sequence length="93" mass="10839">MPWPVDSKQYERTVPVLRWAVFFTVDRIHATLDSILQTDDTALDRIFFDTDSNLTALERISSMRTVISLHWIVFSLKGTVISLHWIVFLRCGQ</sequence>
<feature type="transmembrane region" description="Helical" evidence="1">
    <location>
        <begin position="69"/>
        <end position="89"/>
    </location>
</feature>
<evidence type="ECO:0000256" key="1">
    <source>
        <dbReference type="SAM" id="Phobius"/>
    </source>
</evidence>
<evidence type="ECO:0000313" key="3">
    <source>
        <dbReference type="Proteomes" id="UP001597301"/>
    </source>
</evidence>
<name>A0ABW4KF43_9BACI</name>
<keyword evidence="3" id="KW-1185">Reference proteome</keyword>
<dbReference type="RefSeq" id="WP_380772727.1">
    <property type="nucleotide sequence ID" value="NZ_JBHUEO010000009.1"/>
</dbReference>
<keyword evidence="1" id="KW-1133">Transmembrane helix</keyword>
<comment type="caution">
    <text evidence="2">The sequence shown here is derived from an EMBL/GenBank/DDBJ whole genome shotgun (WGS) entry which is preliminary data.</text>
</comment>
<accession>A0ABW4KF43</accession>
<protein>
    <submittedName>
        <fullName evidence="2">Uncharacterized protein</fullName>
    </submittedName>
</protein>
<dbReference type="EMBL" id="JBHUEO010000009">
    <property type="protein sequence ID" value="MFD1706156.1"/>
    <property type="molecule type" value="Genomic_DNA"/>
</dbReference>
<organism evidence="2 3">
    <name type="scientific">Siminovitchia sediminis</name>
    <dbReference type="NCBI Taxonomy" id="1274353"/>
    <lineage>
        <taxon>Bacteria</taxon>
        <taxon>Bacillati</taxon>
        <taxon>Bacillota</taxon>
        <taxon>Bacilli</taxon>
        <taxon>Bacillales</taxon>
        <taxon>Bacillaceae</taxon>
        <taxon>Siminovitchia</taxon>
    </lineage>
</organism>
<evidence type="ECO:0000313" key="2">
    <source>
        <dbReference type="EMBL" id="MFD1706156.1"/>
    </source>
</evidence>
<keyword evidence="1" id="KW-0812">Transmembrane</keyword>
<proteinExistence type="predicted"/>
<reference evidence="3" key="1">
    <citation type="journal article" date="2019" name="Int. J. Syst. Evol. Microbiol.">
        <title>The Global Catalogue of Microorganisms (GCM) 10K type strain sequencing project: providing services to taxonomists for standard genome sequencing and annotation.</title>
        <authorList>
            <consortium name="The Broad Institute Genomics Platform"/>
            <consortium name="The Broad Institute Genome Sequencing Center for Infectious Disease"/>
            <person name="Wu L."/>
            <person name="Ma J."/>
        </authorList>
    </citation>
    <scope>NUCLEOTIDE SEQUENCE [LARGE SCALE GENOMIC DNA]</scope>
    <source>
        <strain evidence="3">CGMCC 1.12295</strain>
    </source>
</reference>
<gene>
    <name evidence="2" type="ORF">ACFSCZ_05220</name>
</gene>
<dbReference type="Proteomes" id="UP001597301">
    <property type="component" value="Unassembled WGS sequence"/>
</dbReference>